<organism evidence="2 3">
    <name type="scientific">Nephila pilipes</name>
    <name type="common">Giant wood spider</name>
    <name type="synonym">Nephila maculata</name>
    <dbReference type="NCBI Taxonomy" id="299642"/>
    <lineage>
        <taxon>Eukaryota</taxon>
        <taxon>Metazoa</taxon>
        <taxon>Ecdysozoa</taxon>
        <taxon>Arthropoda</taxon>
        <taxon>Chelicerata</taxon>
        <taxon>Arachnida</taxon>
        <taxon>Araneae</taxon>
        <taxon>Araneomorphae</taxon>
        <taxon>Entelegynae</taxon>
        <taxon>Araneoidea</taxon>
        <taxon>Nephilidae</taxon>
        <taxon>Nephila</taxon>
    </lineage>
</organism>
<protein>
    <submittedName>
        <fullName evidence="2">Uncharacterized protein</fullName>
    </submittedName>
</protein>
<keyword evidence="3" id="KW-1185">Reference proteome</keyword>
<dbReference type="Proteomes" id="UP000887013">
    <property type="component" value="Unassembled WGS sequence"/>
</dbReference>
<gene>
    <name evidence="2" type="ORF">NPIL_563351</name>
</gene>
<reference evidence="2" key="1">
    <citation type="submission" date="2020-08" db="EMBL/GenBank/DDBJ databases">
        <title>Multicomponent nature underlies the extraordinary mechanical properties of spider dragline silk.</title>
        <authorList>
            <person name="Kono N."/>
            <person name="Nakamura H."/>
            <person name="Mori M."/>
            <person name="Yoshida Y."/>
            <person name="Ohtoshi R."/>
            <person name="Malay A.D."/>
            <person name="Moran D.A.P."/>
            <person name="Tomita M."/>
            <person name="Numata K."/>
            <person name="Arakawa K."/>
        </authorList>
    </citation>
    <scope>NUCLEOTIDE SEQUENCE</scope>
</reference>
<evidence type="ECO:0000256" key="1">
    <source>
        <dbReference type="SAM" id="MobiDB-lite"/>
    </source>
</evidence>
<comment type="caution">
    <text evidence="2">The sequence shown here is derived from an EMBL/GenBank/DDBJ whole genome shotgun (WGS) entry which is preliminary data.</text>
</comment>
<sequence length="131" mass="14336">MDSGSHSESMKTISESPLLGNSNCSEISSLKRDDSENCRDVFTISKPQCGEWFRSHTHIERVDMKRGWNIGGLESRIALVACIPGLGACPVDLNGYVSEVISRDKPEVGDPRSCLKRALNTTGMGMCMITQ</sequence>
<dbReference type="AlphaFoldDB" id="A0A8X6JA42"/>
<evidence type="ECO:0000313" key="3">
    <source>
        <dbReference type="Proteomes" id="UP000887013"/>
    </source>
</evidence>
<name>A0A8X6JA42_NEPPI</name>
<evidence type="ECO:0000313" key="2">
    <source>
        <dbReference type="EMBL" id="GFS50721.1"/>
    </source>
</evidence>
<dbReference type="EMBL" id="BMAW01045574">
    <property type="protein sequence ID" value="GFS50721.1"/>
    <property type="molecule type" value="Genomic_DNA"/>
</dbReference>
<accession>A0A8X6JA42</accession>
<feature type="region of interest" description="Disordered" evidence="1">
    <location>
        <begin position="1"/>
        <end position="22"/>
    </location>
</feature>
<proteinExistence type="predicted"/>